<comment type="caution">
    <text evidence="4">The sequence shown here is derived from an EMBL/GenBank/DDBJ whole genome shotgun (WGS) entry which is preliminary data.</text>
</comment>
<dbReference type="Pfam" id="PF12796">
    <property type="entry name" value="Ank_2"/>
    <property type="match status" value="1"/>
</dbReference>
<dbReference type="EMBL" id="UYJE01003835">
    <property type="protein sequence ID" value="VDI22754.1"/>
    <property type="molecule type" value="Genomic_DNA"/>
</dbReference>
<evidence type="ECO:0000256" key="3">
    <source>
        <dbReference type="ARBA" id="ARBA00023043"/>
    </source>
</evidence>
<name>A0A8B6DPI1_MYTGA</name>
<dbReference type="PANTHER" id="PTHR24156:SF3">
    <property type="entry name" value="ANKYRIN REPEAT DOMAIN-CONTAINING PROTEIN 34C-LIKE"/>
    <property type="match status" value="1"/>
</dbReference>
<comment type="similarity">
    <text evidence="1">Belongs to the ANKRD34 family.</text>
</comment>
<reference evidence="4" key="1">
    <citation type="submission" date="2018-11" db="EMBL/GenBank/DDBJ databases">
        <authorList>
            <person name="Alioto T."/>
            <person name="Alioto T."/>
        </authorList>
    </citation>
    <scope>NUCLEOTIDE SEQUENCE</scope>
</reference>
<sequence length="122" mass="14117">MEENLFEAISKKQYKLARILVEGGVDVNCTNEEGETPLMMVCDRKATGNTKRMRMKLITTLLNKPINFFKRDKFGRTSLTCAHINRDQSVIDILMKTQNDCWVHEDAPPLTKLRHRNSCTLF</sequence>
<accession>A0A8B6DPI1</accession>
<dbReference type="PANTHER" id="PTHR24156">
    <property type="entry name" value="ANK_REP_REGION DOMAIN-CONTAINING PROTEIN"/>
    <property type="match status" value="1"/>
</dbReference>
<dbReference type="Gene3D" id="1.25.40.20">
    <property type="entry name" value="Ankyrin repeat-containing domain"/>
    <property type="match status" value="1"/>
</dbReference>
<gene>
    <name evidence="4" type="ORF">MGAL_10B035408</name>
</gene>
<keyword evidence="2" id="KW-0677">Repeat</keyword>
<organism evidence="4 5">
    <name type="scientific">Mytilus galloprovincialis</name>
    <name type="common">Mediterranean mussel</name>
    <dbReference type="NCBI Taxonomy" id="29158"/>
    <lineage>
        <taxon>Eukaryota</taxon>
        <taxon>Metazoa</taxon>
        <taxon>Spiralia</taxon>
        <taxon>Lophotrochozoa</taxon>
        <taxon>Mollusca</taxon>
        <taxon>Bivalvia</taxon>
        <taxon>Autobranchia</taxon>
        <taxon>Pteriomorphia</taxon>
        <taxon>Mytilida</taxon>
        <taxon>Mytiloidea</taxon>
        <taxon>Mytilidae</taxon>
        <taxon>Mytilinae</taxon>
        <taxon>Mytilus</taxon>
    </lineage>
</organism>
<dbReference type="Proteomes" id="UP000596742">
    <property type="component" value="Unassembled WGS sequence"/>
</dbReference>
<dbReference type="OrthoDB" id="366390at2759"/>
<evidence type="ECO:0000256" key="1">
    <source>
        <dbReference type="ARBA" id="ARBA00010029"/>
    </source>
</evidence>
<keyword evidence="5" id="KW-1185">Reference proteome</keyword>
<evidence type="ECO:0000313" key="5">
    <source>
        <dbReference type="Proteomes" id="UP000596742"/>
    </source>
</evidence>
<dbReference type="InterPro" id="IPR002110">
    <property type="entry name" value="Ankyrin_rpt"/>
</dbReference>
<dbReference type="AlphaFoldDB" id="A0A8B6DPI1"/>
<proteinExistence type="inferred from homology"/>
<dbReference type="InterPro" id="IPR036770">
    <property type="entry name" value="Ankyrin_rpt-contain_sf"/>
</dbReference>
<evidence type="ECO:0000256" key="2">
    <source>
        <dbReference type="ARBA" id="ARBA00022737"/>
    </source>
</evidence>
<dbReference type="InterPro" id="IPR042637">
    <property type="entry name" value="AN34A/B/C"/>
</dbReference>
<dbReference type="SUPFAM" id="SSF48403">
    <property type="entry name" value="Ankyrin repeat"/>
    <property type="match status" value="1"/>
</dbReference>
<protein>
    <submittedName>
        <fullName evidence="4">Uncharacterized protein</fullName>
    </submittedName>
</protein>
<keyword evidence="3" id="KW-0040">ANK repeat</keyword>
<evidence type="ECO:0000313" key="4">
    <source>
        <dbReference type="EMBL" id="VDI22754.1"/>
    </source>
</evidence>